<accession>A0A8J2RWI7</accession>
<protein>
    <submittedName>
        <fullName evidence="1">Uncharacterized protein</fullName>
    </submittedName>
</protein>
<dbReference type="OrthoDB" id="10556268at2759"/>
<evidence type="ECO:0000313" key="1">
    <source>
        <dbReference type="EMBL" id="CAH0107303.1"/>
    </source>
</evidence>
<dbReference type="EMBL" id="CAKKLH010000268">
    <property type="protein sequence ID" value="CAH0107303.1"/>
    <property type="molecule type" value="Genomic_DNA"/>
</dbReference>
<organism evidence="1 2">
    <name type="scientific">Daphnia galeata</name>
    <dbReference type="NCBI Taxonomy" id="27404"/>
    <lineage>
        <taxon>Eukaryota</taxon>
        <taxon>Metazoa</taxon>
        <taxon>Ecdysozoa</taxon>
        <taxon>Arthropoda</taxon>
        <taxon>Crustacea</taxon>
        <taxon>Branchiopoda</taxon>
        <taxon>Diplostraca</taxon>
        <taxon>Cladocera</taxon>
        <taxon>Anomopoda</taxon>
        <taxon>Daphniidae</taxon>
        <taxon>Daphnia</taxon>
    </lineage>
</organism>
<comment type="caution">
    <text evidence="1">The sequence shown here is derived from an EMBL/GenBank/DDBJ whole genome shotgun (WGS) entry which is preliminary data.</text>
</comment>
<dbReference type="Gene3D" id="2.40.50.140">
    <property type="entry name" value="Nucleic acid-binding proteins"/>
    <property type="match status" value="1"/>
</dbReference>
<evidence type="ECO:0000313" key="2">
    <source>
        <dbReference type="Proteomes" id="UP000789390"/>
    </source>
</evidence>
<dbReference type="InterPro" id="IPR012340">
    <property type="entry name" value="NA-bd_OB-fold"/>
</dbReference>
<dbReference type="AlphaFoldDB" id="A0A8J2RWI7"/>
<keyword evidence="2" id="KW-1185">Reference proteome</keyword>
<dbReference type="Proteomes" id="UP000789390">
    <property type="component" value="Unassembled WGS sequence"/>
</dbReference>
<name>A0A8J2RWI7_9CRUS</name>
<reference evidence="1" key="1">
    <citation type="submission" date="2021-11" db="EMBL/GenBank/DDBJ databases">
        <authorList>
            <person name="Schell T."/>
        </authorList>
    </citation>
    <scope>NUCLEOTIDE SEQUENCE</scope>
    <source>
        <strain evidence="1">M5</strain>
    </source>
</reference>
<proteinExistence type="predicted"/>
<sequence>MPMGFQDGPFKSRVTHKVIFVSHSNTCLIINLVDENGDEVRLNFWGKDKADKYVDKFEVSMVQGNNEEFPDIPFKYESVSSSNNIKERTIFDVIGIYYNKQKKIIPLQTYNKEEFTFNLLDEKGKKIEIGCTTVEQFLRNLPLVEMETIIGLKGVRLVRKGEKLECVTFADTIIEINPKCQQSEDLQKWMAADEEEGQETEEKN</sequence>
<gene>
    <name evidence="1" type="ORF">DGAL_LOCUS10595</name>
</gene>